<dbReference type="InterPro" id="IPR051156">
    <property type="entry name" value="Mito/Outer_Membr_Metalloprot"/>
</dbReference>
<comment type="caution">
    <text evidence="8">The sequence shown here is derived from an EMBL/GenBank/DDBJ whole genome shotgun (WGS) entry which is preliminary data.</text>
</comment>
<dbReference type="AlphaFoldDB" id="A0A9W8XZD3"/>
<keyword evidence="2" id="KW-0479">Metal-binding</keyword>
<protein>
    <submittedName>
        <fullName evidence="8">Metalloendopeptidase</fullName>
    </submittedName>
</protein>
<evidence type="ECO:0000313" key="9">
    <source>
        <dbReference type="Proteomes" id="UP001140560"/>
    </source>
</evidence>
<dbReference type="Proteomes" id="UP001140560">
    <property type="component" value="Unassembled WGS sequence"/>
</dbReference>
<dbReference type="GO" id="GO:0005743">
    <property type="term" value="C:mitochondrial inner membrane"/>
    <property type="evidence" value="ECO:0007669"/>
    <property type="project" value="TreeGrafter"/>
</dbReference>
<keyword evidence="5 6" id="KW-0482">Metalloprotease</keyword>
<dbReference type="Gene3D" id="3.30.2010.10">
    <property type="entry name" value="Metalloproteases ('zincins'), catalytic domain"/>
    <property type="match status" value="1"/>
</dbReference>
<organism evidence="8 9">
    <name type="scientific">Neocucurbitaria cava</name>
    <dbReference type="NCBI Taxonomy" id="798079"/>
    <lineage>
        <taxon>Eukaryota</taxon>
        <taxon>Fungi</taxon>
        <taxon>Dikarya</taxon>
        <taxon>Ascomycota</taxon>
        <taxon>Pezizomycotina</taxon>
        <taxon>Dothideomycetes</taxon>
        <taxon>Pleosporomycetidae</taxon>
        <taxon>Pleosporales</taxon>
        <taxon>Pleosporineae</taxon>
        <taxon>Cucurbitariaceae</taxon>
        <taxon>Neocucurbitaria</taxon>
    </lineage>
</organism>
<dbReference type="GO" id="GO:0004222">
    <property type="term" value="F:metalloendopeptidase activity"/>
    <property type="evidence" value="ECO:0007669"/>
    <property type="project" value="InterPro"/>
</dbReference>
<evidence type="ECO:0000259" key="7">
    <source>
        <dbReference type="Pfam" id="PF01435"/>
    </source>
</evidence>
<name>A0A9W8XZD3_9PLEO</name>
<evidence type="ECO:0000256" key="6">
    <source>
        <dbReference type="RuleBase" id="RU003983"/>
    </source>
</evidence>
<proteinExistence type="inferred from homology"/>
<dbReference type="InterPro" id="IPR001915">
    <property type="entry name" value="Peptidase_M48"/>
</dbReference>
<dbReference type="EMBL" id="JAPEUY010000019">
    <property type="protein sequence ID" value="KAJ4363663.1"/>
    <property type="molecule type" value="Genomic_DNA"/>
</dbReference>
<keyword evidence="4 6" id="KW-0862">Zinc</keyword>
<evidence type="ECO:0000256" key="3">
    <source>
        <dbReference type="ARBA" id="ARBA00022801"/>
    </source>
</evidence>
<gene>
    <name evidence="8" type="primary">OMA1</name>
    <name evidence="8" type="ORF">N0V83_009959</name>
</gene>
<keyword evidence="3 6" id="KW-0378">Hydrolase</keyword>
<reference evidence="8" key="1">
    <citation type="submission" date="2022-10" db="EMBL/GenBank/DDBJ databases">
        <title>Tapping the CABI collections for fungal endophytes: first genome assemblies for Collariella, Neodidymelliopsis, Ascochyta clinopodiicola, Didymella pomorum, Didymosphaeria variabile, Neocosmospora piperis and Neocucurbitaria cava.</title>
        <authorList>
            <person name="Hill R."/>
        </authorList>
    </citation>
    <scope>NUCLEOTIDE SEQUENCE</scope>
    <source>
        <strain evidence="8">IMI 356814</strain>
    </source>
</reference>
<sequence length="348" mass="39409">MFRIRPPLRAFQIPVRTRQPTSRPSQTQFQPLRSHAQRRYYEQQSFGRGPRYQRFMPAGRLYGLLVRWYGRPTFYRDVGIISAGAGGIYIYNLEEVPVSGRRRFNIISPGMEEMMGKATVDQVREEYQGKILPDYDPRVRSVKKVLQRLLPFAEGEGLKELEWEVAVIDSPEQNAFVAPGGKVFVFTGILPLCEDENGIAAVLGHEIAHVVAHHTAERMSQAPLILLGCIALSMFDVSFYSGKMLLDLFLSMPASRKHEAEADFIGLMMMAQGCYRPEAAMDFWARMEKAGKGAPPEILSTHPSNHNREEKIREWLPKAQEKAEESDCSMTGKFANDFTSALGGFGRW</sequence>
<dbReference type="PANTHER" id="PTHR22726:SF1">
    <property type="entry name" value="METALLOENDOPEPTIDASE OMA1, MITOCHONDRIAL"/>
    <property type="match status" value="1"/>
</dbReference>
<keyword evidence="1 6" id="KW-0645">Protease</keyword>
<comment type="similarity">
    <text evidence="6">Belongs to the peptidase M48 family.</text>
</comment>
<keyword evidence="9" id="KW-1185">Reference proteome</keyword>
<evidence type="ECO:0000256" key="4">
    <source>
        <dbReference type="ARBA" id="ARBA00022833"/>
    </source>
</evidence>
<evidence type="ECO:0000313" key="8">
    <source>
        <dbReference type="EMBL" id="KAJ4363663.1"/>
    </source>
</evidence>
<accession>A0A9W8XZD3</accession>
<dbReference type="OrthoDB" id="7464992at2759"/>
<dbReference type="GO" id="GO:0006515">
    <property type="term" value="P:protein quality control for misfolded or incompletely synthesized proteins"/>
    <property type="evidence" value="ECO:0007669"/>
    <property type="project" value="TreeGrafter"/>
</dbReference>
<dbReference type="CDD" id="cd07331">
    <property type="entry name" value="M48C_Oma1_like"/>
    <property type="match status" value="1"/>
</dbReference>
<dbReference type="PANTHER" id="PTHR22726">
    <property type="entry name" value="METALLOENDOPEPTIDASE OMA1"/>
    <property type="match status" value="1"/>
</dbReference>
<feature type="domain" description="Peptidase M48" evidence="7">
    <location>
        <begin position="141"/>
        <end position="315"/>
    </location>
</feature>
<comment type="cofactor">
    <cofactor evidence="6">
        <name>Zn(2+)</name>
        <dbReference type="ChEBI" id="CHEBI:29105"/>
    </cofactor>
    <text evidence="6">Binds 1 zinc ion per subunit.</text>
</comment>
<dbReference type="GO" id="GO:0034982">
    <property type="term" value="P:mitochondrial protein processing"/>
    <property type="evidence" value="ECO:0007669"/>
    <property type="project" value="TreeGrafter"/>
</dbReference>
<evidence type="ECO:0000256" key="1">
    <source>
        <dbReference type="ARBA" id="ARBA00022670"/>
    </source>
</evidence>
<evidence type="ECO:0000256" key="2">
    <source>
        <dbReference type="ARBA" id="ARBA00022723"/>
    </source>
</evidence>
<dbReference type="GO" id="GO:0046872">
    <property type="term" value="F:metal ion binding"/>
    <property type="evidence" value="ECO:0007669"/>
    <property type="project" value="UniProtKB-KW"/>
</dbReference>
<evidence type="ECO:0000256" key="5">
    <source>
        <dbReference type="ARBA" id="ARBA00023049"/>
    </source>
</evidence>
<dbReference type="Pfam" id="PF01435">
    <property type="entry name" value="Peptidase_M48"/>
    <property type="match status" value="1"/>
</dbReference>